<comment type="catalytic activity">
    <reaction evidence="13">
        <text>DNA(n) + a 2'-deoxyribonucleoside 5'-triphosphate = DNA(n+1) + diphosphate</text>
        <dbReference type="Rhea" id="RHEA:22508"/>
        <dbReference type="Rhea" id="RHEA-COMP:17339"/>
        <dbReference type="Rhea" id="RHEA-COMP:17340"/>
        <dbReference type="ChEBI" id="CHEBI:33019"/>
        <dbReference type="ChEBI" id="CHEBI:61560"/>
        <dbReference type="ChEBI" id="CHEBI:173112"/>
        <dbReference type="EC" id="2.7.7.7"/>
    </reaction>
</comment>
<keyword evidence="6" id="KW-0548">Nucleotidyltransferase</keyword>
<evidence type="ECO:0000256" key="9">
    <source>
        <dbReference type="ARBA" id="ARBA00022932"/>
    </source>
</evidence>
<keyword evidence="19" id="KW-1185">Reference proteome</keyword>
<dbReference type="InterPro" id="IPR002297">
    <property type="entry name" value="DNA-dir_DNA_pol_A_mt"/>
</dbReference>
<accession>A0A1V2L686</accession>
<keyword evidence="11" id="KW-0496">Mitochondrion</keyword>
<dbReference type="GO" id="GO:0008408">
    <property type="term" value="F:3'-5' exonuclease activity"/>
    <property type="evidence" value="ECO:0007669"/>
    <property type="project" value="TreeGrafter"/>
</dbReference>
<feature type="region of interest" description="Disordered" evidence="16">
    <location>
        <begin position="1102"/>
        <end position="1168"/>
    </location>
</feature>
<evidence type="ECO:0000259" key="17">
    <source>
        <dbReference type="SMART" id="SM00482"/>
    </source>
</evidence>
<dbReference type="FunFam" id="1.10.150.20:FF:000035">
    <property type="entry name" value="DNA polymerase gamma, mitochondrial"/>
    <property type="match status" value="1"/>
</dbReference>
<dbReference type="VEuPathDB" id="FungiDB:BON22_3491"/>
<comment type="subcellular location">
    <subcellularLocation>
        <location evidence="2">Mitochondrion</location>
    </subcellularLocation>
</comment>
<evidence type="ECO:0000256" key="6">
    <source>
        <dbReference type="ARBA" id="ARBA00022695"/>
    </source>
</evidence>
<dbReference type="AlphaFoldDB" id="A0A1V2L686"/>
<dbReference type="CDD" id="cd08641">
    <property type="entry name" value="DNA_pol_gammaA"/>
    <property type="match status" value="1"/>
</dbReference>
<dbReference type="InterPro" id="IPR012337">
    <property type="entry name" value="RNaseH-like_sf"/>
</dbReference>
<dbReference type="GO" id="GO:0005760">
    <property type="term" value="C:gamma DNA polymerase complex"/>
    <property type="evidence" value="ECO:0007669"/>
    <property type="project" value="InterPro"/>
</dbReference>
<proteinExistence type="inferred from homology"/>
<dbReference type="InterPro" id="IPR041336">
    <property type="entry name" value="DNApol_Exo"/>
</dbReference>
<evidence type="ECO:0000256" key="7">
    <source>
        <dbReference type="ARBA" id="ARBA00022705"/>
    </source>
</evidence>
<evidence type="ECO:0000256" key="3">
    <source>
        <dbReference type="ARBA" id="ARBA00007705"/>
    </source>
</evidence>
<dbReference type="Gene3D" id="3.30.420.390">
    <property type="match status" value="2"/>
</dbReference>
<comment type="similarity">
    <text evidence="3">Belongs to the DNA polymerase type-A family.</text>
</comment>
<keyword evidence="10" id="KW-0238">DNA-binding</keyword>
<dbReference type="InterPro" id="IPR043502">
    <property type="entry name" value="DNA/RNA_pol_sf"/>
</dbReference>
<keyword evidence="9" id="KW-0239">DNA-directed DNA polymerase</keyword>
<comment type="cofactor">
    <cofactor evidence="1">
        <name>Mg(2+)</name>
        <dbReference type="ChEBI" id="CHEBI:18420"/>
    </cofactor>
</comment>
<dbReference type="Gene3D" id="3.30.70.370">
    <property type="match status" value="1"/>
</dbReference>
<evidence type="ECO:0000256" key="4">
    <source>
        <dbReference type="ARBA" id="ARBA00012417"/>
    </source>
</evidence>
<dbReference type="PROSITE" id="PS00447">
    <property type="entry name" value="DNA_POLYMERASE_A"/>
    <property type="match status" value="1"/>
</dbReference>
<comment type="caution">
    <text evidence="18">The sequence shown here is derived from an EMBL/GenBank/DDBJ whole genome shotgun (WGS) entry which is preliminary data.</text>
</comment>
<protein>
    <recommendedName>
        <fullName evidence="15">DNA polymerase gamma</fullName>
        <ecNumber evidence="4">2.7.7.7</ecNumber>
    </recommendedName>
    <alternativeName>
        <fullName evidence="12">Mitochondrial DNA polymerase catalytic subunit</fullName>
    </alternativeName>
</protein>
<dbReference type="STRING" id="36022.A0A1V2L686"/>
<dbReference type="Gene3D" id="1.10.150.20">
    <property type="entry name" value="5' to 3' exonuclease, C-terminal subdomain"/>
    <property type="match status" value="1"/>
</dbReference>
<reference evidence="19" key="1">
    <citation type="journal article" date="2017" name="Genome Announc.">
        <title>Genome sequences of Cyberlindnera fabianii 65, Pichia kudriavzevii 129, and Saccharomyces cerevisiae 131 isolated from fermented masau fruits in Zimbabwe.</title>
        <authorList>
            <person name="van Rijswijck I.M.H."/>
            <person name="Derks M.F.L."/>
            <person name="Abee T."/>
            <person name="de Ridder D."/>
            <person name="Smid E.J."/>
        </authorList>
    </citation>
    <scope>NUCLEOTIDE SEQUENCE [LARGE SCALE GENOMIC DNA]</scope>
    <source>
        <strain evidence="19">65</strain>
    </source>
</reference>
<evidence type="ECO:0000313" key="18">
    <source>
        <dbReference type="EMBL" id="ONH66766.1"/>
    </source>
</evidence>
<dbReference type="PANTHER" id="PTHR10267:SF0">
    <property type="entry name" value="DNA POLYMERASE SUBUNIT GAMMA-1"/>
    <property type="match status" value="1"/>
</dbReference>
<comment type="function">
    <text evidence="14">Involved in the replication of mitochondrial DNA.</text>
</comment>
<evidence type="ECO:0000256" key="12">
    <source>
        <dbReference type="ARBA" id="ARBA00031966"/>
    </source>
</evidence>
<organism evidence="18 19">
    <name type="scientific">Cyberlindnera fabianii</name>
    <name type="common">Yeast</name>
    <name type="synonym">Hansenula fabianii</name>
    <dbReference type="NCBI Taxonomy" id="36022"/>
    <lineage>
        <taxon>Eukaryota</taxon>
        <taxon>Fungi</taxon>
        <taxon>Dikarya</taxon>
        <taxon>Ascomycota</taxon>
        <taxon>Saccharomycotina</taxon>
        <taxon>Saccharomycetes</taxon>
        <taxon>Phaffomycetales</taxon>
        <taxon>Phaffomycetaceae</taxon>
        <taxon>Cyberlindnera</taxon>
    </lineage>
</organism>
<evidence type="ECO:0000256" key="2">
    <source>
        <dbReference type="ARBA" id="ARBA00004173"/>
    </source>
</evidence>
<dbReference type="SUPFAM" id="SSF56672">
    <property type="entry name" value="DNA/RNA polymerases"/>
    <property type="match status" value="1"/>
</dbReference>
<evidence type="ECO:0000256" key="8">
    <source>
        <dbReference type="ARBA" id="ARBA00022842"/>
    </source>
</evidence>
<dbReference type="PRINTS" id="PR00867">
    <property type="entry name" value="DNAPOLG"/>
</dbReference>
<dbReference type="SUPFAM" id="SSF53098">
    <property type="entry name" value="Ribonuclease H-like"/>
    <property type="match status" value="1"/>
</dbReference>
<evidence type="ECO:0000256" key="13">
    <source>
        <dbReference type="ARBA" id="ARBA00049244"/>
    </source>
</evidence>
<feature type="domain" description="DNA-directed DNA polymerase family A palm" evidence="17">
    <location>
        <begin position="697"/>
        <end position="928"/>
    </location>
</feature>
<dbReference type="GO" id="GO:0003677">
    <property type="term" value="F:DNA binding"/>
    <property type="evidence" value="ECO:0007669"/>
    <property type="project" value="UniProtKB-KW"/>
</dbReference>
<gene>
    <name evidence="18" type="ORF">BON22_3491</name>
</gene>
<evidence type="ECO:0000313" key="19">
    <source>
        <dbReference type="Proteomes" id="UP000189513"/>
    </source>
</evidence>
<dbReference type="EC" id="2.7.7.7" evidence="4"/>
<dbReference type="SMART" id="SM00482">
    <property type="entry name" value="POLAc"/>
    <property type="match status" value="1"/>
</dbReference>
<evidence type="ECO:0000256" key="1">
    <source>
        <dbReference type="ARBA" id="ARBA00001946"/>
    </source>
</evidence>
<dbReference type="Pfam" id="PF18136">
    <property type="entry name" value="DNApol_Exo"/>
    <property type="match status" value="1"/>
</dbReference>
<evidence type="ECO:0000256" key="5">
    <source>
        <dbReference type="ARBA" id="ARBA00022679"/>
    </source>
</evidence>
<dbReference type="InterPro" id="IPR047580">
    <property type="entry name" value="POLG_palm_dom"/>
</dbReference>
<dbReference type="Pfam" id="PF00476">
    <property type="entry name" value="DNA_pol_A"/>
    <property type="match status" value="1"/>
</dbReference>
<evidence type="ECO:0000256" key="10">
    <source>
        <dbReference type="ARBA" id="ARBA00023125"/>
    </source>
</evidence>
<keyword evidence="5" id="KW-0808">Transferase</keyword>
<evidence type="ECO:0000256" key="11">
    <source>
        <dbReference type="ARBA" id="ARBA00023128"/>
    </source>
</evidence>
<dbReference type="PANTHER" id="PTHR10267">
    <property type="entry name" value="DNA POLYMERASE SUBUNIT GAMMA-1"/>
    <property type="match status" value="1"/>
</dbReference>
<dbReference type="GO" id="GO:0006264">
    <property type="term" value="P:mitochondrial DNA replication"/>
    <property type="evidence" value="ECO:0007669"/>
    <property type="project" value="InterPro"/>
</dbReference>
<evidence type="ECO:0000256" key="15">
    <source>
        <dbReference type="ARBA" id="ARBA00069489"/>
    </source>
</evidence>
<feature type="compositionally biased region" description="Low complexity" evidence="16">
    <location>
        <begin position="1140"/>
        <end position="1160"/>
    </location>
</feature>
<feature type="compositionally biased region" description="Low complexity" evidence="16">
    <location>
        <begin position="1106"/>
        <end position="1118"/>
    </location>
</feature>
<dbReference type="Proteomes" id="UP000189513">
    <property type="component" value="Unassembled WGS sequence"/>
</dbReference>
<keyword evidence="7" id="KW-0235">DNA replication</keyword>
<sequence length="1256" mass="141550">MQRCRSTRTAGGFRWAWDSFIRLKSTSAVSSVSTASSGTAEPPRINPVGIQYLSRGLDKQVFPSKSLGSRNDKSQSSTDALTDISRAYLNQHGLLGKKTDITTPLNFKMPDLEGDTLDDHFRRLAIFASEPYIDGALSLAHSELPPRPQKFEFVSGWMKYTQGGKKPIKVDYPDSNALVFDVETQYKVSKYALMAVAASKDAWYVWVSPKLTGESDSYDHLIPMNTLQDEKVIVGHNVGYDRARVAEEYNLAETKAFFLDTMSLHIAVSGMCSRQRARWMEHRKLKNDDDTSADELEEFEVSDPWVKSSSPNSLADVAQFYFEEKLDKGVRDSFTTEDIDELRNDFQNLVSYCANDVFATHRVYSKVLPEFLRESPHPVSFAALRFMGAGILPTNEQWDDYIHSAETMYQESRAKIEKSLCELAETAVALRDTPEKYQSDPWLSQLDWSSTPLKLTKKGEPYKNQKLPGYPEWYKELYIAKENRLDITIRARITPILLKLTWEDCPVVWHDMYGWCFKAPSSEYERLKAKNYVLVPAFEATLGKKKLTKSQLEKAEKEGDYEKLEEHEQLELITRQEKAIDAFFETDLPESIYFRIPNSVGPLHRTTLLLAKSFTNCFEKGLLKSDNPVAQEALSMNASCSYWISARERIMSQFVVKNEDSPCSFILPQVVTMGTVTRRAVEKTWLTASNAKKSRIGSELKSKVIAPPGYCFVGADVDSEELWIASLVGDSLFGIHGGTAIGWMTLEGSKSEGTDLHSKTANILGISRNEAKIFNYGRIYGAGVKFATSLLKKFNPELTDDECTQRAKALYIETKGQAGYYHANGKSHKIWYGGSESVLFNELERIAHQEHPKTPVLGASITRALMKKNLNANSFLTSRVNWAIQSSGVDYLHLLCVSMNYLIKKYGIHARLSLSVHDEIRYLVKEKDKYRAAMALQISNIWTRAIFSENLGMKDLPQSCAFFSAVDIDHILRKEVDMDCITPSNKTAVEPGESLNIAQLLEHPGAKLLRGKMLRLKKNIALEKPANDVEDIDVVHATPADLKFSLSNPIWKETYLKMQTVTTEKEFKSIFSAYKKNSRSLLADSDIFRSDYHDVIKETTVKKNTKASTSKTKTNVSKAPKDKISTKSKLATPKTENVVKGSSKGSSKSSKSSAKSTKTSSKAKSKKFANKENFDTSIDQTDLLESIDMTDDINLELYNQLSWEEANDQSRFYEFPINEVTVPLRNKPKGFDRKGESASASFWARQQAPRGTIGGL</sequence>
<name>A0A1V2L686_CYBFA</name>
<feature type="region of interest" description="Disordered" evidence="16">
    <location>
        <begin position="1227"/>
        <end position="1256"/>
    </location>
</feature>
<dbReference type="OMA" id="AMHITNL"/>
<dbReference type="InterPro" id="IPR019760">
    <property type="entry name" value="DNA-dir_DNA_pol_A_CS"/>
</dbReference>
<evidence type="ECO:0000256" key="14">
    <source>
        <dbReference type="ARBA" id="ARBA00057053"/>
    </source>
</evidence>
<dbReference type="GO" id="GO:0003887">
    <property type="term" value="F:DNA-directed DNA polymerase activity"/>
    <property type="evidence" value="ECO:0007669"/>
    <property type="project" value="UniProtKB-KW"/>
</dbReference>
<evidence type="ECO:0000256" key="16">
    <source>
        <dbReference type="SAM" id="MobiDB-lite"/>
    </source>
</evidence>
<keyword evidence="8" id="KW-0460">Magnesium</keyword>
<dbReference type="EMBL" id="MPUK01000006">
    <property type="protein sequence ID" value="ONH66766.1"/>
    <property type="molecule type" value="Genomic_DNA"/>
</dbReference>
<dbReference type="InterPro" id="IPR001098">
    <property type="entry name" value="DNA-dir_DNA_pol_A_palm_dom"/>
</dbReference>